<evidence type="ECO:0000256" key="1">
    <source>
        <dbReference type="SAM" id="MobiDB-lite"/>
    </source>
</evidence>
<evidence type="ECO:0000313" key="3">
    <source>
        <dbReference type="Proteomes" id="UP000516380"/>
    </source>
</evidence>
<dbReference type="Proteomes" id="UP000516380">
    <property type="component" value="Chromosome"/>
</dbReference>
<keyword evidence="3" id="KW-1185">Reference proteome</keyword>
<name>A0A7G1INM9_MYCKA</name>
<protein>
    <submittedName>
        <fullName evidence="2">Uncharacterized protein</fullName>
    </submittedName>
</protein>
<sequence length="129" mass="14087">MDLVTKSSTQRVGDRGAQVTLDLVLDEAARDRQQRKPLDDGERLDKVQPGSLLRSEGSGEGGASVRDAVSVEFPVEFGDDRIPHRGKAGSGIIGQRRIPWSDIEVQLSANSKLSTWLSTVVERTVDYVP</sequence>
<dbReference type="EMBL" id="AP023343">
    <property type="protein sequence ID" value="BCI92457.1"/>
    <property type="molecule type" value="Genomic_DNA"/>
</dbReference>
<dbReference type="AlphaFoldDB" id="A0A7G1INM9"/>
<accession>A0A7G1INM9</accession>
<proteinExistence type="predicted"/>
<evidence type="ECO:0000313" key="2">
    <source>
        <dbReference type="EMBL" id="BCI92457.1"/>
    </source>
</evidence>
<feature type="compositionally biased region" description="Basic and acidic residues" evidence="1">
    <location>
        <begin position="30"/>
        <end position="46"/>
    </location>
</feature>
<reference evidence="2 3" key="1">
    <citation type="submission" date="2020-07" db="EMBL/GenBank/DDBJ databases">
        <title>Mycobacterium kansasii (former subtype) with zoonotic potential isolated from diseased indoor pet cat, Japan.</title>
        <authorList>
            <person name="Fukano H."/>
            <person name="Terazono T."/>
            <person name="Hoshino Y."/>
        </authorList>
    </citation>
    <scope>NUCLEOTIDE SEQUENCE [LARGE SCALE GENOMIC DNA]</scope>
    <source>
        <strain evidence="2 3">Kuro-I</strain>
    </source>
</reference>
<organism evidence="2 3">
    <name type="scientific">Mycobacterium kansasii</name>
    <dbReference type="NCBI Taxonomy" id="1768"/>
    <lineage>
        <taxon>Bacteria</taxon>
        <taxon>Bacillati</taxon>
        <taxon>Actinomycetota</taxon>
        <taxon>Actinomycetes</taxon>
        <taxon>Mycobacteriales</taxon>
        <taxon>Mycobacteriaceae</taxon>
        <taxon>Mycobacterium</taxon>
    </lineage>
</organism>
<gene>
    <name evidence="2" type="ORF">NIIDMKKI_76630</name>
</gene>
<feature type="region of interest" description="Disordered" evidence="1">
    <location>
        <begin position="30"/>
        <end position="66"/>
    </location>
</feature>